<dbReference type="Proteomes" id="UP000747542">
    <property type="component" value="Unassembled WGS sequence"/>
</dbReference>
<organism evidence="1 2">
    <name type="scientific">Homarus americanus</name>
    <name type="common">American lobster</name>
    <dbReference type="NCBI Taxonomy" id="6706"/>
    <lineage>
        <taxon>Eukaryota</taxon>
        <taxon>Metazoa</taxon>
        <taxon>Ecdysozoa</taxon>
        <taxon>Arthropoda</taxon>
        <taxon>Crustacea</taxon>
        <taxon>Multicrustacea</taxon>
        <taxon>Malacostraca</taxon>
        <taxon>Eumalacostraca</taxon>
        <taxon>Eucarida</taxon>
        <taxon>Decapoda</taxon>
        <taxon>Pleocyemata</taxon>
        <taxon>Astacidea</taxon>
        <taxon>Nephropoidea</taxon>
        <taxon>Nephropidae</taxon>
        <taxon>Homarus</taxon>
    </lineage>
</organism>
<dbReference type="EMBL" id="JAHLQT010031743">
    <property type="protein sequence ID" value="KAG7159918.1"/>
    <property type="molecule type" value="Genomic_DNA"/>
</dbReference>
<keyword evidence="2" id="KW-1185">Reference proteome</keyword>
<comment type="caution">
    <text evidence="1">The sequence shown here is derived from an EMBL/GenBank/DDBJ whole genome shotgun (WGS) entry which is preliminary data.</text>
</comment>
<reference evidence="1" key="1">
    <citation type="journal article" date="2021" name="Sci. Adv.">
        <title>The American lobster genome reveals insights on longevity, neural, and immune adaptations.</title>
        <authorList>
            <person name="Polinski J.M."/>
            <person name="Zimin A.V."/>
            <person name="Clark K.F."/>
            <person name="Kohn A.B."/>
            <person name="Sadowski N."/>
            <person name="Timp W."/>
            <person name="Ptitsyn A."/>
            <person name="Khanna P."/>
            <person name="Romanova D.Y."/>
            <person name="Williams P."/>
            <person name="Greenwood S.J."/>
            <person name="Moroz L.L."/>
            <person name="Walt D.R."/>
            <person name="Bodnar A.G."/>
        </authorList>
    </citation>
    <scope>NUCLEOTIDE SEQUENCE</scope>
    <source>
        <strain evidence="1">GMGI-L3</strain>
    </source>
</reference>
<protein>
    <submittedName>
        <fullName evidence="1">Uncharacterized protein</fullName>
    </submittedName>
</protein>
<proteinExistence type="predicted"/>
<evidence type="ECO:0000313" key="1">
    <source>
        <dbReference type="EMBL" id="KAG7159918.1"/>
    </source>
</evidence>
<name>A0A8J5JPD2_HOMAM</name>
<dbReference type="AlphaFoldDB" id="A0A8J5JPD2"/>
<gene>
    <name evidence="1" type="ORF">Hamer_G017352</name>
</gene>
<evidence type="ECO:0000313" key="2">
    <source>
        <dbReference type="Proteomes" id="UP000747542"/>
    </source>
</evidence>
<accession>A0A8J5JPD2</accession>
<sequence>MRRDYEVVRRIILPYFGAELPYSGAESYHLLGRNPTVFWVESDRLLGLNPTSGAGSYHLLKRIPAASWGGILPYSGA</sequence>